<gene>
    <name evidence="2" type="ORF">CKS_2587</name>
    <name evidence="1" type="ORF">DSJ_11995</name>
</gene>
<dbReference type="Proteomes" id="UP000192380">
    <property type="component" value="Chromosome"/>
</dbReference>
<evidence type="ECO:0000313" key="2">
    <source>
        <dbReference type="EMBL" id="EHU00529.1"/>
    </source>
</evidence>
<organism evidence="2 3">
    <name type="scientific">Pantoea stewartii subsp. stewartii DC283</name>
    <dbReference type="NCBI Taxonomy" id="660596"/>
    <lineage>
        <taxon>Bacteria</taxon>
        <taxon>Pseudomonadati</taxon>
        <taxon>Pseudomonadota</taxon>
        <taxon>Gammaproteobacteria</taxon>
        <taxon>Enterobacterales</taxon>
        <taxon>Erwiniaceae</taxon>
        <taxon>Pantoea</taxon>
    </lineage>
</organism>
<proteinExistence type="predicted"/>
<evidence type="ECO:0000313" key="1">
    <source>
        <dbReference type="EMBL" id="ARF49993.1"/>
    </source>
</evidence>
<dbReference type="Proteomes" id="UP000005050">
    <property type="component" value="Unassembled WGS sequence"/>
</dbReference>
<dbReference type="KEGG" id="pstw:DSJ_11995"/>
<evidence type="ECO:0000313" key="4">
    <source>
        <dbReference type="Proteomes" id="UP000192380"/>
    </source>
</evidence>
<dbReference type="RefSeq" id="WP_006119557.1">
    <property type="nucleotide sequence ID" value="NZ_AHIE01000017.1"/>
</dbReference>
<sequence>MTTNSPNPVDGDVQALIADCQHDISSINREIDRYSQLPHAIPETLVSLRSQLKRQQIALAALTAEPVAYAHTKVINDLLDKRRCCGTVWIKSDDESSVEPLHALYTTPTAQLLRPVELPGVSDLIDSSESIPSVRDVAIWDSAVAKCAELLRQQGYEVKSNDNH</sequence>
<dbReference type="AlphaFoldDB" id="H3RDU0"/>
<dbReference type="EMBL" id="CP017581">
    <property type="protein sequence ID" value="ARF49993.1"/>
    <property type="molecule type" value="Genomic_DNA"/>
</dbReference>
<evidence type="ECO:0000313" key="3">
    <source>
        <dbReference type="Proteomes" id="UP000005050"/>
    </source>
</evidence>
<accession>H3RDU0</accession>
<protein>
    <submittedName>
        <fullName evidence="2">Uncharacterized protein</fullName>
    </submittedName>
</protein>
<keyword evidence="4" id="KW-1185">Reference proteome</keyword>
<dbReference type="STRING" id="660596.DSJ_11995"/>
<reference evidence="1 4" key="3">
    <citation type="submission" date="2016-10" db="EMBL/GenBank/DDBJ databases">
        <title>Complete Genome Assembly of Pantoea stewartii subsp. stewartii DC283, a Corn Pathogen.</title>
        <authorList>
            <person name="Duong D.A."/>
            <person name="Stevens A.M."/>
            <person name="Jensen R.V."/>
        </authorList>
    </citation>
    <scope>NUCLEOTIDE SEQUENCE [LARGE SCALE GENOMIC DNA]</scope>
    <source>
        <strain evidence="1 4">DC283</strain>
    </source>
</reference>
<dbReference type="PATRIC" id="fig|660596.6.peg.2211"/>
<dbReference type="EMBL" id="AHIE01000017">
    <property type="protein sequence ID" value="EHU00529.1"/>
    <property type="molecule type" value="Genomic_DNA"/>
</dbReference>
<name>H3RDU0_PANSE</name>
<reference evidence="2 3" key="1">
    <citation type="journal article" date="2012" name="Mol. Microbiol.">
        <title>The genetic and structural basis of two distinct terminal side branch residues in stewartan and amylovoran exopolysaccharides and their potential role in host adaptation.</title>
        <authorList>
            <person name="Wang X."/>
            <person name="Yang F."/>
            <person name="von Bodman S.B."/>
        </authorList>
    </citation>
    <scope>NUCLEOTIDE SEQUENCE [LARGE SCALE GENOMIC DNA]</scope>
    <source>
        <strain evidence="2 3">DC283</strain>
    </source>
</reference>
<reference evidence="2" key="2">
    <citation type="submission" date="2012-01" db="EMBL/GenBank/DDBJ databases">
        <authorList>
            <person name="Biehl B.S."/>
            <person name="Ding Y."/>
            <person name="Dugan-Rocha S.P."/>
            <person name="Gibbs R.A."/>
            <person name="Glasner J.D."/>
            <person name="Kovar C."/>
            <person name="Muzny D.M."/>
            <person name="Neeno-Eckwall E.C."/>
            <person name="Perna N.T."/>
            <person name="Qin X."/>
            <person name="von Bodman S.B."/>
            <person name="Weinstock G.M."/>
        </authorList>
    </citation>
    <scope>NUCLEOTIDE SEQUENCE</scope>
    <source>
        <strain evidence="2">DC283</strain>
    </source>
</reference>